<dbReference type="GO" id="GO:0016831">
    <property type="term" value="F:carboxy-lyase activity"/>
    <property type="evidence" value="ECO:0007669"/>
    <property type="project" value="UniProtKB-KW"/>
</dbReference>
<dbReference type="InterPro" id="IPR015421">
    <property type="entry name" value="PyrdxlP-dep_Trfase_major"/>
</dbReference>
<dbReference type="PANTHER" id="PTHR45677:SF8">
    <property type="entry name" value="CYSTEINE SULFINIC ACID DECARBOXYLASE"/>
    <property type="match status" value="1"/>
</dbReference>
<dbReference type="Gene3D" id="3.90.1150.170">
    <property type="match status" value="1"/>
</dbReference>
<dbReference type="GO" id="GO:0005737">
    <property type="term" value="C:cytoplasm"/>
    <property type="evidence" value="ECO:0007669"/>
    <property type="project" value="TreeGrafter"/>
</dbReference>
<name>A0A0K0VKJ0_PENVA</name>
<dbReference type="GO" id="GO:0030170">
    <property type="term" value="F:pyridoxal phosphate binding"/>
    <property type="evidence" value="ECO:0007669"/>
    <property type="project" value="InterPro"/>
</dbReference>
<evidence type="ECO:0000256" key="1">
    <source>
        <dbReference type="ARBA" id="ARBA00001933"/>
    </source>
</evidence>
<dbReference type="Pfam" id="PF00282">
    <property type="entry name" value="Pyridoxal_deC"/>
    <property type="match status" value="1"/>
</dbReference>
<protein>
    <submittedName>
        <fullName evidence="8">Cysteine sulfinic acid decarboxylase</fullName>
    </submittedName>
</protein>
<dbReference type="InterPro" id="IPR015424">
    <property type="entry name" value="PyrdxlP-dep_Trfase"/>
</dbReference>
<comment type="cofactor">
    <cofactor evidence="1 6 7">
        <name>pyridoxal 5'-phosphate</name>
        <dbReference type="ChEBI" id="CHEBI:597326"/>
    </cofactor>
</comment>
<organism evidence="8">
    <name type="scientific">Penaeus vannamei</name>
    <name type="common">Whiteleg shrimp</name>
    <name type="synonym">Litopenaeus vannamei</name>
    <dbReference type="NCBI Taxonomy" id="6689"/>
    <lineage>
        <taxon>Eukaryota</taxon>
        <taxon>Metazoa</taxon>
        <taxon>Ecdysozoa</taxon>
        <taxon>Arthropoda</taxon>
        <taxon>Crustacea</taxon>
        <taxon>Multicrustacea</taxon>
        <taxon>Malacostraca</taxon>
        <taxon>Eumalacostraca</taxon>
        <taxon>Eucarida</taxon>
        <taxon>Decapoda</taxon>
        <taxon>Dendrobranchiata</taxon>
        <taxon>Penaeoidea</taxon>
        <taxon>Penaeidae</taxon>
        <taxon>Penaeus</taxon>
    </lineage>
</organism>
<dbReference type="GO" id="GO:0019752">
    <property type="term" value="P:carboxylic acid metabolic process"/>
    <property type="evidence" value="ECO:0007669"/>
    <property type="project" value="InterPro"/>
</dbReference>
<dbReference type="PROSITE" id="PS00392">
    <property type="entry name" value="DDC_GAD_HDC_YDC"/>
    <property type="match status" value="1"/>
</dbReference>
<evidence type="ECO:0000256" key="7">
    <source>
        <dbReference type="RuleBase" id="RU000382"/>
    </source>
</evidence>
<dbReference type="InterPro" id="IPR021115">
    <property type="entry name" value="Pyridoxal-P_BS"/>
</dbReference>
<keyword evidence="3" id="KW-0210">Decarboxylase</keyword>
<keyword evidence="4 6" id="KW-0663">Pyridoxal phosphate</keyword>
<dbReference type="SUPFAM" id="SSF53383">
    <property type="entry name" value="PLP-dependent transferases"/>
    <property type="match status" value="1"/>
</dbReference>
<evidence type="ECO:0000256" key="4">
    <source>
        <dbReference type="ARBA" id="ARBA00022898"/>
    </source>
</evidence>
<proteinExistence type="evidence at transcript level"/>
<evidence type="ECO:0000256" key="2">
    <source>
        <dbReference type="ARBA" id="ARBA00009533"/>
    </source>
</evidence>
<feature type="modified residue" description="N6-(pyridoxal phosphate)lysine" evidence="6">
    <location>
        <position position="305"/>
    </location>
</feature>
<accession>A0A0K0VKJ0</accession>
<dbReference type="PANTHER" id="PTHR45677">
    <property type="entry name" value="GLUTAMATE DECARBOXYLASE-RELATED"/>
    <property type="match status" value="1"/>
</dbReference>
<dbReference type="AlphaFoldDB" id="A0A0K0VKJ0"/>
<evidence type="ECO:0000256" key="5">
    <source>
        <dbReference type="ARBA" id="ARBA00023239"/>
    </source>
</evidence>
<dbReference type="InterPro" id="IPR002129">
    <property type="entry name" value="PyrdxlP-dep_de-COase"/>
</dbReference>
<keyword evidence="5 7" id="KW-0456">Lyase</keyword>
<comment type="similarity">
    <text evidence="2 7">Belongs to the group II decarboxylase family.</text>
</comment>
<dbReference type="Gene3D" id="3.40.640.10">
    <property type="entry name" value="Type I PLP-dependent aspartate aminotransferase-like (Major domain)"/>
    <property type="match status" value="1"/>
</dbReference>
<reference evidence="8" key="1">
    <citation type="submission" date="2014-12" db="EMBL/GenBank/DDBJ databases">
        <authorList>
            <person name="Lo Raquel"/>
        </authorList>
    </citation>
    <scope>NUCLEOTIDE SEQUENCE</scope>
</reference>
<dbReference type="OrthoDB" id="392571at2759"/>
<sequence length="496" mass="55786">MSASAENNVVKENGWEEGTLLQKVMELVKQENLASGMESSKRVIEFQHPKDLEKILQLGLTREGLSFAQVEELLEKVVKYSVKTQHPHFYNQQYGGIDEVALTGAWLTDALNTNQHTYEVAPVFILMERFIIQHMISLFGWPEGDGIFSGGGSMSNMYGMLLARYRLYPDVKRTGIFGRKPLVIFTSDQSNYSFAKGASVMGIGMDNVISVATDSCGRMLPQALREEVAKARARGGEPFFVNASAGTTVLGSFDPFEDIADVCQEEGLWMHIDACWGGSVILSKTHRHNLNGIQRADSVSWNPHKMIGTTLQCSPFFVRHKGLLHECNSASATYLFQQDKFYDVSYDTGDKSIQCGRKVDAFKLYFLLSTKGMDLVEKKIDAAFSASDYLNEQLGVRPGFRRVIEKPQCTNTCFWYIPPSLRDQPETPEWWEKLSKVPSIIKARMVQEGTMMIGYQPLASKNLVNFFRLVNTSTPMTTNADMDFVLDEIERLGKDL</sequence>
<evidence type="ECO:0000256" key="6">
    <source>
        <dbReference type="PIRSR" id="PIRSR602129-50"/>
    </source>
</evidence>
<evidence type="ECO:0000256" key="3">
    <source>
        <dbReference type="ARBA" id="ARBA00022793"/>
    </source>
</evidence>
<dbReference type="EMBL" id="KP325603">
    <property type="protein sequence ID" value="AKS04548.1"/>
    <property type="molecule type" value="mRNA"/>
</dbReference>
<evidence type="ECO:0000313" key="8">
    <source>
        <dbReference type="EMBL" id="AKS04548.1"/>
    </source>
</evidence>